<comment type="caution">
    <text evidence="3">The sequence shown here is derived from an EMBL/GenBank/DDBJ whole genome shotgun (WGS) entry which is preliminary data.</text>
</comment>
<dbReference type="PRINTS" id="PR00081">
    <property type="entry name" value="GDHRDH"/>
</dbReference>
<dbReference type="CDD" id="cd05233">
    <property type="entry name" value="SDR_c"/>
    <property type="match status" value="1"/>
</dbReference>
<keyword evidence="2" id="KW-0560">Oxidoreductase</keyword>
<evidence type="ECO:0000256" key="2">
    <source>
        <dbReference type="ARBA" id="ARBA00023002"/>
    </source>
</evidence>
<reference evidence="3 4" key="1">
    <citation type="submission" date="2023-08" db="EMBL/GenBank/DDBJ databases">
        <title>Black Yeasts Isolated from many extreme environments.</title>
        <authorList>
            <person name="Coleine C."/>
            <person name="Stajich J.E."/>
            <person name="Selbmann L."/>
        </authorList>
    </citation>
    <scope>NUCLEOTIDE SEQUENCE [LARGE SCALE GENOMIC DNA]</scope>
    <source>
        <strain evidence="3 4">CCFEE 5885</strain>
    </source>
</reference>
<evidence type="ECO:0000313" key="3">
    <source>
        <dbReference type="EMBL" id="KAK5095372.1"/>
    </source>
</evidence>
<evidence type="ECO:0000256" key="1">
    <source>
        <dbReference type="ARBA" id="ARBA00006484"/>
    </source>
</evidence>
<dbReference type="SUPFAM" id="SSF51735">
    <property type="entry name" value="NAD(P)-binding Rossmann-fold domains"/>
    <property type="match status" value="1"/>
</dbReference>
<accession>A0ABR0KFU1</accession>
<gene>
    <name evidence="3" type="ORF">LTR24_003084</name>
</gene>
<proteinExistence type="inferred from homology"/>
<sequence>MDISLGLESCLVIVTGARGQIGQVLVEAFLAAGCDVAALDIKPCSTVQQHDRLHSIEVDTTNQSAVLDAWSEAQRHFDGKVPTVCVCAAGLDLSYIDHHSSAIDMTVEQFRKTIDVNITGTFITAKTWLKWIRDSTHADAQSKSCLRNVSLIVFGSEAGVLGVPGNADYAASKSAIQYGLTMSLAPEAASIFDRARVNAIAPGAVNTPQFRKECQAVPAALWSEAGATVASRKPVEVEHVARTCLMLASDNFSGSITGQVIRVDAGKSGRMYWDQGGRAMW</sequence>
<protein>
    <recommendedName>
        <fullName evidence="5">NAD(P)-binding protein</fullName>
    </recommendedName>
</protein>
<evidence type="ECO:0008006" key="5">
    <source>
        <dbReference type="Google" id="ProtNLM"/>
    </source>
</evidence>
<dbReference type="Pfam" id="PF13561">
    <property type="entry name" value="adh_short_C2"/>
    <property type="match status" value="1"/>
</dbReference>
<dbReference type="EMBL" id="JAVRRG010000028">
    <property type="protein sequence ID" value="KAK5095372.1"/>
    <property type="molecule type" value="Genomic_DNA"/>
</dbReference>
<comment type="similarity">
    <text evidence="1">Belongs to the short-chain dehydrogenases/reductases (SDR) family.</text>
</comment>
<organism evidence="3 4">
    <name type="scientific">Lithohypha guttulata</name>
    <dbReference type="NCBI Taxonomy" id="1690604"/>
    <lineage>
        <taxon>Eukaryota</taxon>
        <taxon>Fungi</taxon>
        <taxon>Dikarya</taxon>
        <taxon>Ascomycota</taxon>
        <taxon>Pezizomycotina</taxon>
        <taxon>Eurotiomycetes</taxon>
        <taxon>Chaetothyriomycetidae</taxon>
        <taxon>Chaetothyriales</taxon>
        <taxon>Trichomeriaceae</taxon>
        <taxon>Lithohypha</taxon>
    </lineage>
</organism>
<evidence type="ECO:0000313" key="4">
    <source>
        <dbReference type="Proteomes" id="UP001345013"/>
    </source>
</evidence>
<dbReference type="InterPro" id="IPR002347">
    <property type="entry name" value="SDR_fam"/>
</dbReference>
<dbReference type="Gene3D" id="3.40.50.720">
    <property type="entry name" value="NAD(P)-binding Rossmann-like Domain"/>
    <property type="match status" value="1"/>
</dbReference>
<dbReference type="PANTHER" id="PTHR24321:SF8">
    <property type="entry name" value="ESTRADIOL 17-BETA-DEHYDROGENASE 8-RELATED"/>
    <property type="match status" value="1"/>
</dbReference>
<dbReference type="PANTHER" id="PTHR24321">
    <property type="entry name" value="DEHYDROGENASES, SHORT CHAIN"/>
    <property type="match status" value="1"/>
</dbReference>
<name>A0ABR0KFU1_9EURO</name>
<keyword evidence="4" id="KW-1185">Reference proteome</keyword>
<dbReference type="Proteomes" id="UP001345013">
    <property type="component" value="Unassembled WGS sequence"/>
</dbReference>
<dbReference type="InterPro" id="IPR036291">
    <property type="entry name" value="NAD(P)-bd_dom_sf"/>
</dbReference>